<evidence type="ECO:0000313" key="2">
    <source>
        <dbReference type="EMBL" id="WOO39301.1"/>
    </source>
</evidence>
<reference evidence="2 3" key="1">
    <citation type="submission" date="2023-10" db="EMBL/GenBank/DDBJ databases">
        <title>Rubellicoccus peritrichatus gen. nov., sp. nov., isolated from an algae of coral reef tank.</title>
        <authorList>
            <person name="Luo J."/>
        </authorList>
    </citation>
    <scope>NUCLEOTIDE SEQUENCE [LARGE SCALE GENOMIC DNA]</scope>
    <source>
        <strain evidence="2 3">CR14</strain>
    </source>
</reference>
<proteinExistence type="predicted"/>
<sequence>MNKISVCLYTLLIAALPLSGSIKESFSYSGRISKDSTLPTGNRYFKFAIVETDGTTIAWMNSPDVNFPIDGQPDDAVTLEVTQGLFTVNLGDTSITNMAELPQSVHTIWDASGTAIRMWYSEDGNTFELFPDQPISNVPFAVRSGLADSAMDLHSSAIIEASQLNIQSGTIPGHVLISLNGSKIQDGTIPATALESGAADDADADPSNELIASFELVGSELTLSEATADYVVDLDGLSLSSMEFSQATIGANGLSFKTVTETEILDQDTQGEVDINNVSHHDFALIPEQPELGMARAQSFSPRIAGQLSKVEAYLSNQHTTSDIDFNVVLYSSRLESVVYNQPFTLPVGHSGFIALFQNEVIEVAAGDEIVLAIEMTSSGLTGAEAAWRLNENGSYFAGRSNIDENVDFHILTYVVPEADPLFLGADGSLSAIKLGIGTDSPSSALEVIGTITADALAGDGSGITNLNGSAITDGTIPVSALEEGNLNDADADPTNELVTNFELVGSELRLEEDGVLRTAELNGLTLNSLEFLEATIGANGLSFETATVVEILDQDTRGRLESQTGNNSIGAPYNNFSLLPELPAIGMSRAQSFTIGIDGQLSKVEVFLENLHTADVEFNISLYHQGLEVFLYNHSFTLPLGHTGFIALFENEAITIDAGDELALTVEMTSSGLTGSEVTWHWNDQGSYSGGYAVSNEDADFYVLTYMIPDAAPLVIASDGSLSTNKLGIGTSSPSSALDVIGAITADFFIGDGSTLTGINIDDADADPSNERINSFSITDGQIFLTEGGHTHTIDLNGNVQSLELDEINYSNEGFAFKSPASVELLDVDIDGLELSGASPIGDWWQSFKVNSDGILSRVEVEMVDILQSGAITGTTYLYSGEGIDGKTPLSQTPFSLPVGASGHVEVISAGTTIVQANDPLTIHLTFDDSAISQSLQWWGSTSDLYGDGVSSSNILLDFNLRAYVVSDLKTLSADANGVVSMNQLGVGTESPSSELEVVGTVKATSFSGDGSALTGINIDDADADPNNERITEFSISNNIISIKEDETTHSIELDSVQIETLRLSEVHFDDNGFTIAKENTANESFLDQNIVAADSYTNPDSVLGDETNQKLQTFTAGMTGSLDQARAYLVNNNHLVGDQIQMKIYAGDGTSGLTIAHDIISMVPGGTGAYTFLFSNANVSKGEVYTVALYSNVGNSSQTHWLYGIGDFYTRGTSSINADYDFFLETYVTPHSIDHLVIDSDGTVTATSFSGNGSDLTNLNGAAISDNTITGNQLASGYLTGTFLDGVLSFNADDSVTLSFTFDPALNQGPMLSHSSDSWILTPNADPATGFTATNATPKQTVDNIDDVGQHSSVAMINGYPAISYYDETNGDLKFAINSRADGSGSWTTVTVDDSVNDVGQECSLAEVDGRPAIAYYDATAADLKFAIASNEDGSGTWTIEILDYRFSVGSSVSLAVIGGYPAVAYQRDLNNFLRYKVNGSTDGTGSWAATQTIAGPGGGHISLADLNGLPVVSYFEDGTKSHNQSTVLEAETKDLYFATCTAADGTGTWTKQAVDTGGIVGKHTSITSFNGYPAISYYDDTNDDLKYAISDATDATGNWTIVTVDATNTVGLYASLFSFDGLPVISYYDETNEDLKFAFSSTDDGTGNWTVQAVDTTGNVGAYTSLALAGEHLSISYYDGDAGDLKFASFPPLDWTAAELSVEGTIAAGSFVGDGSGLANLDGTSIADGTIPSSALASSIDADNTNELISNLALAAQNFGLKNNLQITEGQSSISSIDLGSLELDRLHYNDADAINGEVAIYTEEVTTSTSGTSPGGFVGIGTGTDTPNERLEVKGSVLVRDPGKPAGLTLSPSTGGYRVDGELNLQSSLVASGQHYHLSRNAYYDPDSGSYALIDPTESVDGITMQSGSMRIYGYLPSGSDQSGSTFSPEQYVVFDGTNKRVNIGNGAAPVTFLEVQASHPSTLNDSDPLPGVHMARIINEANTTSQDTHVLCLETASDGQNTNYITFRHKNGIAGSIRGHGGAITIESGTADYAEYLPKKNLDEVIEPGDVIGIYGGDVSKQTEGADWVMVASTNPIVVGNAPAEGKGAEDYVSTGFIGQVEVHVIGKVTTGDYLIPSDHEDGTARAIPIERVNTVNLNKIIGRAWSSFDGEGEGKVNAVVGLPGIQADYQQELISQMQQENTRMQQRIISMQRTIDALTDKNNDLARNQEVQNKRINQLELIIDDNFNPDTNTQVNYPTLKIKNIQYY</sequence>
<feature type="coiled-coil region" evidence="1">
    <location>
        <begin position="2180"/>
        <end position="2214"/>
    </location>
</feature>
<gene>
    <name evidence="2" type="ORF">RZN69_11815</name>
</gene>
<keyword evidence="1" id="KW-0175">Coiled coil</keyword>
<dbReference type="Gene3D" id="2.40.300.10">
    <property type="entry name" value="Head decoration protein D"/>
    <property type="match status" value="1"/>
</dbReference>
<protein>
    <submittedName>
        <fullName evidence="2">Uncharacterized protein</fullName>
    </submittedName>
</protein>
<dbReference type="KEGG" id="puo:RZN69_11815"/>
<organism evidence="2 3">
    <name type="scientific">Rubellicoccus peritrichatus</name>
    <dbReference type="NCBI Taxonomy" id="3080537"/>
    <lineage>
        <taxon>Bacteria</taxon>
        <taxon>Pseudomonadati</taxon>
        <taxon>Verrucomicrobiota</taxon>
        <taxon>Opitutia</taxon>
        <taxon>Puniceicoccales</taxon>
        <taxon>Cerasicoccaceae</taxon>
        <taxon>Rubellicoccus</taxon>
    </lineage>
</organism>
<name>A0AAQ3QRE8_9BACT</name>
<evidence type="ECO:0000256" key="1">
    <source>
        <dbReference type="SAM" id="Coils"/>
    </source>
</evidence>
<dbReference type="Gene3D" id="2.120.10.70">
    <property type="entry name" value="Fucose-specific lectin"/>
    <property type="match status" value="3"/>
</dbReference>
<accession>A0AAQ3QRE8</accession>
<dbReference type="RefSeq" id="WP_317831142.1">
    <property type="nucleotide sequence ID" value="NZ_CP136920.1"/>
</dbReference>
<dbReference type="EMBL" id="CP136920">
    <property type="protein sequence ID" value="WOO39301.1"/>
    <property type="molecule type" value="Genomic_DNA"/>
</dbReference>
<evidence type="ECO:0000313" key="3">
    <source>
        <dbReference type="Proteomes" id="UP001304300"/>
    </source>
</evidence>
<keyword evidence="3" id="KW-1185">Reference proteome</keyword>
<dbReference type="Proteomes" id="UP001304300">
    <property type="component" value="Chromosome"/>
</dbReference>